<keyword evidence="1" id="KW-0472">Membrane</keyword>
<keyword evidence="1" id="KW-1133">Transmembrane helix</keyword>
<name>A0A4V1D8I8_9ALTE</name>
<reference evidence="2 3" key="1">
    <citation type="submission" date="2018-07" db="EMBL/GenBank/DDBJ databases">
        <title>Marsedoiliclastica nanhaica gen. nov. sp. nov., a novel marine hydrocarbonoclastic bacterium isolated from an in-situ enriched hydrocarbon-degrading consortium in deep-sea sediment.</title>
        <authorList>
            <person name="Dong C."/>
            <person name="Ma T."/>
            <person name="Liu R."/>
            <person name="Shao Z."/>
        </authorList>
    </citation>
    <scope>NUCLEOTIDE SEQUENCE [LARGE SCALE GENOMIC DNA]</scope>
    <source>
        <strain evidence="3">soil36-7</strain>
    </source>
</reference>
<keyword evidence="1" id="KW-0812">Transmembrane</keyword>
<proteinExistence type="predicted"/>
<evidence type="ECO:0000313" key="3">
    <source>
        <dbReference type="Proteomes" id="UP000298049"/>
    </source>
</evidence>
<dbReference type="KEGG" id="hmi:soil367_05000"/>
<protein>
    <submittedName>
        <fullName evidence="2">DUF1269 domain-containing protein</fullName>
    </submittedName>
</protein>
<dbReference type="Proteomes" id="UP000298049">
    <property type="component" value="Chromosome"/>
</dbReference>
<dbReference type="OrthoDB" id="8775484at2"/>
<evidence type="ECO:0000313" key="2">
    <source>
        <dbReference type="EMBL" id="QCF25340.1"/>
    </source>
</evidence>
<dbReference type="RefSeq" id="WP_136547517.1">
    <property type="nucleotide sequence ID" value="NZ_CP031093.1"/>
</dbReference>
<gene>
    <name evidence="2" type="ORF">soil367_05000</name>
</gene>
<evidence type="ECO:0000256" key="1">
    <source>
        <dbReference type="SAM" id="Phobius"/>
    </source>
</evidence>
<sequence length="179" mass="19500">MQRLYFLVPDASTTVNIANELEALELKKNDVHVLAQDHAKLKEMGVNRATFLQTSDVINATKRGLIWGTPLGIILGAIAAILLDFDWSWTGIVVLLICSGLAGAVLGSWASSMIGVSVLDVKVQDYNDDIRRGAYLMLVDVPEQREHEISAAISRHHPDVVIDKITAQDKDKVGGEGRG</sequence>
<organism evidence="2 3">
    <name type="scientific">Hydrocarboniclastica marina</name>
    <dbReference type="NCBI Taxonomy" id="2259620"/>
    <lineage>
        <taxon>Bacteria</taxon>
        <taxon>Pseudomonadati</taxon>
        <taxon>Pseudomonadota</taxon>
        <taxon>Gammaproteobacteria</taxon>
        <taxon>Alteromonadales</taxon>
        <taxon>Alteromonadaceae</taxon>
        <taxon>Hydrocarboniclastica</taxon>
    </lineage>
</organism>
<feature type="transmembrane region" description="Helical" evidence="1">
    <location>
        <begin position="89"/>
        <end position="110"/>
    </location>
</feature>
<keyword evidence="3" id="KW-1185">Reference proteome</keyword>
<dbReference type="EMBL" id="CP031093">
    <property type="protein sequence ID" value="QCF25340.1"/>
    <property type="molecule type" value="Genomic_DNA"/>
</dbReference>
<dbReference type="AlphaFoldDB" id="A0A4V1D8I8"/>
<feature type="transmembrane region" description="Helical" evidence="1">
    <location>
        <begin position="65"/>
        <end position="83"/>
    </location>
</feature>
<accession>A0A4V1D8I8</accession>